<evidence type="ECO:0000313" key="8">
    <source>
        <dbReference type="Proteomes" id="UP000715095"/>
    </source>
</evidence>
<evidence type="ECO:0000256" key="3">
    <source>
        <dbReference type="ARBA" id="ARBA00022730"/>
    </source>
</evidence>
<dbReference type="PANTHER" id="PTHR38101">
    <property type="entry name" value="UPF0307 PROTEIN YJGA"/>
    <property type="match status" value="1"/>
</dbReference>
<gene>
    <name evidence="5" type="primary">darP</name>
    <name evidence="7" type="ORF">H6A60_01900</name>
</gene>
<name>A0ABS2DPJ3_9BURK</name>
<evidence type="ECO:0000256" key="1">
    <source>
        <dbReference type="ARBA" id="ARBA00022490"/>
    </source>
</evidence>
<comment type="caution">
    <text evidence="7">The sequence shown here is derived from an EMBL/GenBank/DDBJ whole genome shotgun (WGS) entry which is preliminary data.</text>
</comment>
<feature type="compositionally biased region" description="Acidic residues" evidence="6">
    <location>
        <begin position="7"/>
        <end position="16"/>
    </location>
</feature>
<dbReference type="CDD" id="cd16331">
    <property type="entry name" value="YjgA-like"/>
    <property type="match status" value="1"/>
</dbReference>
<accession>A0ABS2DPJ3</accession>
<dbReference type="PIRSF" id="PIRSF016183">
    <property type="entry name" value="UCP016183"/>
    <property type="match status" value="1"/>
</dbReference>
<dbReference type="SUPFAM" id="SSF158710">
    <property type="entry name" value="PSPTO4464-like"/>
    <property type="match status" value="1"/>
</dbReference>
<evidence type="ECO:0000256" key="6">
    <source>
        <dbReference type="SAM" id="MobiDB-lite"/>
    </source>
</evidence>
<dbReference type="Proteomes" id="UP000715095">
    <property type="component" value="Unassembled WGS sequence"/>
</dbReference>
<dbReference type="PANTHER" id="PTHR38101:SF1">
    <property type="entry name" value="UPF0307 PROTEIN YJGA"/>
    <property type="match status" value="1"/>
</dbReference>
<proteinExistence type="inferred from homology"/>
<dbReference type="RefSeq" id="WP_205101710.1">
    <property type="nucleotide sequence ID" value="NZ_JACJJC010000002.1"/>
</dbReference>
<evidence type="ECO:0000313" key="7">
    <source>
        <dbReference type="EMBL" id="MBM6703261.1"/>
    </source>
</evidence>
<comment type="function">
    <text evidence="5">Member of a network of 50S ribosomal subunit biogenesis factors which assembles along the 30S-50S interface, preventing incorrect 23S rRNA structures from forming. Promotes peptidyl transferase center (PTC) maturation.</text>
</comment>
<dbReference type="HAMAP" id="MF_00765">
    <property type="entry name" value="DarP"/>
    <property type="match status" value="1"/>
</dbReference>
<comment type="similarity">
    <text evidence="5">Belongs to the DarP family.</text>
</comment>
<reference evidence="7 8" key="1">
    <citation type="journal article" date="2021" name="Sci. Rep.">
        <title>The distribution of antibiotic resistance genes in chicken gut microbiota commensals.</title>
        <authorList>
            <person name="Juricova H."/>
            <person name="Matiasovicova J."/>
            <person name="Kubasova T."/>
            <person name="Cejkova D."/>
            <person name="Rychlik I."/>
        </authorList>
    </citation>
    <scope>NUCLEOTIDE SEQUENCE [LARGE SCALE GENOMIC DNA]</scope>
    <source>
        <strain evidence="7 8">An829</strain>
    </source>
</reference>
<sequence>MRQDAFPPEDDEEDEYLGPSKSQLKREQLELQALGKEMTKLGDEQLRKVGLPEDVYVEIVEFRRMKSFGAQRRQLQLIGKKMRYLDPKAVREAIDRATGESKAAVALHHKCERLRDAMLESDEAVKRFIDEHPDVDIRKLREHVRVARKEREAQKPPKNARALYRMLHEMFDEAVSLERVDDESEASEEN</sequence>
<keyword evidence="2 5" id="KW-0690">Ribosome biogenesis</keyword>
<dbReference type="NCBIfam" id="NF003593">
    <property type="entry name" value="PRK05255.1-1"/>
    <property type="match status" value="1"/>
</dbReference>
<evidence type="ECO:0000256" key="5">
    <source>
        <dbReference type="HAMAP-Rule" id="MF_00765"/>
    </source>
</evidence>
<dbReference type="EMBL" id="JACJJC010000002">
    <property type="protein sequence ID" value="MBM6703261.1"/>
    <property type="molecule type" value="Genomic_DNA"/>
</dbReference>
<keyword evidence="4 5" id="KW-0694">RNA-binding</keyword>
<dbReference type="Pfam" id="PF04751">
    <property type="entry name" value="DarP"/>
    <property type="match status" value="1"/>
</dbReference>
<feature type="region of interest" description="Disordered" evidence="6">
    <location>
        <begin position="1"/>
        <end position="22"/>
    </location>
</feature>
<keyword evidence="1 5" id="KW-0963">Cytoplasm</keyword>
<dbReference type="InterPro" id="IPR006839">
    <property type="entry name" value="DarP"/>
</dbReference>
<keyword evidence="3 5" id="KW-0699">rRNA-binding</keyword>
<keyword evidence="8" id="KW-1185">Reference proteome</keyword>
<protein>
    <recommendedName>
        <fullName evidence="5">Dual-action ribosomal maturation protein DarP</fullName>
    </recommendedName>
    <alternativeName>
        <fullName evidence="5">Large ribosomal subunit assembly factor DarP</fullName>
    </alternativeName>
</protein>
<evidence type="ECO:0000256" key="2">
    <source>
        <dbReference type="ARBA" id="ARBA00022517"/>
    </source>
</evidence>
<dbReference type="Gene3D" id="1.10.60.30">
    <property type="entry name" value="PSPTO4464-like domains"/>
    <property type="match status" value="2"/>
</dbReference>
<organism evidence="7 8">
    <name type="scientific">Sutterella massiliensis</name>
    <dbReference type="NCBI Taxonomy" id="1816689"/>
    <lineage>
        <taxon>Bacteria</taxon>
        <taxon>Pseudomonadati</taxon>
        <taxon>Pseudomonadota</taxon>
        <taxon>Betaproteobacteria</taxon>
        <taxon>Burkholderiales</taxon>
        <taxon>Sutterellaceae</taxon>
        <taxon>Sutterella</taxon>
    </lineage>
</organism>
<comment type="subcellular location">
    <subcellularLocation>
        <location evidence="5">Cytoplasm</location>
    </subcellularLocation>
    <text evidence="5">Associates with late stage pre-50S ribosomal subunits.</text>
</comment>
<dbReference type="InterPro" id="IPR023153">
    <property type="entry name" value="DarP_sf"/>
</dbReference>
<evidence type="ECO:0000256" key="4">
    <source>
        <dbReference type="ARBA" id="ARBA00022884"/>
    </source>
</evidence>